<evidence type="ECO:0000313" key="2">
    <source>
        <dbReference type="Proteomes" id="UP000319783"/>
    </source>
</evidence>
<reference evidence="1 2" key="1">
    <citation type="submission" date="2019-04" db="EMBL/GenBank/DDBJ databases">
        <title>Genome of a novel bacterium Candidatus Jettenia ecosi reconstructed from metagenome of an anammox bioreactor.</title>
        <authorList>
            <person name="Mardanov A.V."/>
            <person name="Beletsky A.V."/>
            <person name="Ravin N.V."/>
            <person name="Botchkova E.A."/>
            <person name="Litti Y.V."/>
            <person name="Nozhevnikova A.N."/>
        </authorList>
    </citation>
    <scope>NUCLEOTIDE SEQUENCE [LARGE SCALE GENOMIC DNA]</scope>
    <source>
        <strain evidence="1">J2</strain>
    </source>
</reference>
<protein>
    <submittedName>
        <fullName evidence="1">Uncharacterized protein</fullName>
    </submittedName>
</protein>
<gene>
    <name evidence="1" type="ORF">JETT_0469</name>
</gene>
<name>A0A533QEI2_9BACT</name>
<dbReference type="Proteomes" id="UP000319783">
    <property type="component" value="Unassembled WGS sequence"/>
</dbReference>
<evidence type="ECO:0000313" key="1">
    <source>
        <dbReference type="EMBL" id="TLD43165.1"/>
    </source>
</evidence>
<dbReference type="AlphaFoldDB" id="A0A533QEI2"/>
<accession>A0A533QEI2</accession>
<dbReference type="EMBL" id="SULG01000006">
    <property type="protein sequence ID" value="TLD43165.1"/>
    <property type="molecule type" value="Genomic_DNA"/>
</dbReference>
<organism evidence="1 2">
    <name type="scientific">Candidatus Jettenia ecosi</name>
    <dbReference type="NCBI Taxonomy" id="2494326"/>
    <lineage>
        <taxon>Bacteria</taxon>
        <taxon>Pseudomonadati</taxon>
        <taxon>Planctomycetota</taxon>
        <taxon>Candidatus Brocadiia</taxon>
        <taxon>Candidatus Brocadiales</taxon>
        <taxon>Candidatus Brocadiaceae</taxon>
        <taxon>Candidatus Jettenia</taxon>
    </lineage>
</organism>
<sequence>MKRNLIILLIIIGFITGGIALGYRVIKRATSDEAIKNRLLSMVKDFGEAKIDHAHMDFLEGIIIDNFSFTGTSADVQGKSVRIPKIVLKHDPQSLIRGQINISNAIIIAPELTIEKPSDIWSLLDVIKVNFSKAEMPVYIDALRHGIEIRDLKIHIKEDTQTSSPEIKLSGINITFSPYAGSFKDIHIKGSIDDELLGNYLFTMRLHPGVPSLDVEACAKNLALDETVLARFPYIGKMLWDNYKPIGKINVSCIARFDNQDNQKKMDYDINVGLNGIMAMYEDWPFLIYDLHGDIEINPAKLYLKGIAGYIRSGDHSSQAEFRGEFSLHGSQKTFVMTIPNLFVNREFLENIPGTGIGKQIWSKMRPNGLVDLTFQYSEGEHQNKHNFLVVDCKGLEINPADFPLPISYLNGQFKICNNIILFKNTSGFIQCGDQSVFTEMNGVYDMKSERKIFNLHVPNVFITKTFLKNLPNKEIGEKLLTTLSPRGKADVVAHFQGFKDEKDNDYSIEINLKGCDIIVSKYKIPIWGIEGRLDLNKKRLVSERISARCYGGNLEGNLLVNRDTNPYRYEGELTLSRINIEEVAHHIIQTEKLWSGLLYGRIAYKGRSFDIKDFSAHGQLNVADGSLSDVPVILSVFNFLSLSLPKKETFHSAQATFMIKNSLIHVASSKVSSDSVELNGRGDINFNGDLHLNIVAGFDKNFFSEIPLIGKLFDFVVGGVRRQLTMVEIKGNFFKPEIHSVPFKPITRSIKNVFDLLPKDEHDITIGTEEKHKK</sequence>
<comment type="caution">
    <text evidence="1">The sequence shown here is derived from an EMBL/GenBank/DDBJ whole genome shotgun (WGS) entry which is preliminary data.</text>
</comment>
<proteinExistence type="predicted"/>